<dbReference type="InterPro" id="IPR008979">
    <property type="entry name" value="Galactose-bd-like_sf"/>
</dbReference>
<evidence type="ECO:0008006" key="4">
    <source>
        <dbReference type="Google" id="ProtNLM"/>
    </source>
</evidence>
<keyword evidence="1" id="KW-0732">Signal</keyword>
<name>A0A9X0QFC0_9BACT</name>
<dbReference type="EMBL" id="JACHEB010000006">
    <property type="protein sequence ID" value="MBB5329357.1"/>
    <property type="molecule type" value="Genomic_DNA"/>
</dbReference>
<proteinExistence type="predicted"/>
<evidence type="ECO:0000313" key="2">
    <source>
        <dbReference type="EMBL" id="MBB5329357.1"/>
    </source>
</evidence>
<gene>
    <name evidence="2" type="ORF">HDF14_002975</name>
</gene>
<reference evidence="2 3" key="1">
    <citation type="submission" date="2020-08" db="EMBL/GenBank/DDBJ databases">
        <title>Genomic Encyclopedia of Type Strains, Phase IV (KMG-V): Genome sequencing to study the core and pangenomes of soil and plant-associated prokaryotes.</title>
        <authorList>
            <person name="Whitman W."/>
        </authorList>
    </citation>
    <scope>NUCLEOTIDE SEQUENCE [LARGE SCALE GENOMIC DNA]</scope>
    <source>
        <strain evidence="2 3">X5P2</strain>
    </source>
</reference>
<dbReference type="SUPFAM" id="SSF49785">
    <property type="entry name" value="Galactose-binding domain-like"/>
    <property type="match status" value="1"/>
</dbReference>
<evidence type="ECO:0000313" key="3">
    <source>
        <dbReference type="Proteomes" id="UP000535182"/>
    </source>
</evidence>
<accession>A0A9X0QFC0</accession>
<feature type="chain" id="PRO_5040823209" description="Glycoside hydrolase family 5 domain-containing protein" evidence="1">
    <location>
        <begin position="33"/>
        <end position="871"/>
    </location>
</feature>
<dbReference type="AlphaFoldDB" id="A0A9X0QFC0"/>
<comment type="caution">
    <text evidence="2">The sequence shown here is derived from an EMBL/GenBank/DDBJ whole genome shotgun (WGS) entry which is preliminary data.</text>
</comment>
<dbReference type="Proteomes" id="UP000535182">
    <property type="component" value="Unassembled WGS sequence"/>
</dbReference>
<dbReference type="SUPFAM" id="SSF51445">
    <property type="entry name" value="(Trans)glycosidases"/>
    <property type="match status" value="1"/>
</dbReference>
<dbReference type="Gene3D" id="3.20.20.80">
    <property type="entry name" value="Glycosidases"/>
    <property type="match status" value="1"/>
</dbReference>
<dbReference type="RefSeq" id="WP_183977753.1">
    <property type="nucleotide sequence ID" value="NZ_JACHEB010000006.1"/>
</dbReference>
<keyword evidence="3" id="KW-1185">Reference proteome</keyword>
<feature type="signal peptide" evidence="1">
    <location>
        <begin position="1"/>
        <end position="32"/>
    </location>
</feature>
<evidence type="ECO:0000256" key="1">
    <source>
        <dbReference type="SAM" id="SignalP"/>
    </source>
</evidence>
<organism evidence="2 3">
    <name type="scientific">Tunturiibacter gelidiferens</name>
    <dbReference type="NCBI Taxonomy" id="3069689"/>
    <lineage>
        <taxon>Bacteria</taxon>
        <taxon>Pseudomonadati</taxon>
        <taxon>Acidobacteriota</taxon>
        <taxon>Terriglobia</taxon>
        <taxon>Terriglobales</taxon>
        <taxon>Acidobacteriaceae</taxon>
        <taxon>Tunturiibacter</taxon>
    </lineage>
</organism>
<protein>
    <recommendedName>
        <fullName evidence="4">Glycoside hydrolase family 5 domain-containing protein</fullName>
    </recommendedName>
</protein>
<dbReference type="InterPro" id="IPR017853">
    <property type="entry name" value="GH"/>
</dbReference>
<sequence>MRRFLSAARNWNLPSKPLLLLALAATSGICLAQADHIRSVRLDDQGVVRWTDDNSEVRLLGTNYSPMSAHDYMTVGFYAKDTEDRHKAIDQDLAHFARMGWHIIRLATWGDWESSDEQGNLIQNDHVDLMDYLIAKGRERGIYFLLTPMHTYRPSIPKEQTDKLRGFEHFYKKDELGTNPKAIAAQVNFLQQTMNHINPYTHVALKDEPSILFVELINEPIDHAEDFKGSVAYINALADAVLSTGCKKLLFFNLMQDEAIAPAIAASHVQGVTAAWYPTSLLYGVNMPGNYLRTVDHYNPLKNPIISKMPRIVYEFDTASLVEPYMYPAMARAYREVGVQSMTMFTYDAVIAGATNVGWATHNLNMIYTPGKAVSAIIAAQVLERTPRGTSYGNYPANKNFGPFRVSYEEDLSEMNADDKFMYSNTTRSTPVKPAALKQIVGHGSSSTVTYPGQGIYFLDKISADEWRLEIYPDSVMVSDPFVHPAIDQIKWRLVNRPWPIAVSLPGLGKSFTIQALNEGNTYKTEAHDKSFTIRPGVYLLSRSKNVNLAALPEKLGDIGFREYVCPEAPSLPPQILLKTQSQYLSGQDTRITAQFVAPSSASNITLKIRQSGTQQISSYPMSSSGGYDYSATVPASTLTPGSIEFAVEASLDGATTRFPADGGFVKDEVVQSHDALTLFDPATDRQRMSFTRVSDSVREPQMTIASSNGDDSLKLRLPLKSDPAFEDYSLSAIINDRIVDRHYSDSAGKVLSFRARASANHKQAWLTLVEIDGTGWTTNLDLTTEWQQFNIPLDQLTVSRSVKLPHGYPGMWWLYWCDPAEGRGTPEDKVRLANVERLQLSHRQKVDPANHTETQDDPWIEISPIKLVAQ</sequence>